<dbReference type="Pfam" id="PF13510">
    <property type="entry name" value="Fer2_4"/>
    <property type="match status" value="1"/>
</dbReference>
<evidence type="ECO:0000256" key="1">
    <source>
        <dbReference type="ARBA" id="ARBA00023002"/>
    </source>
</evidence>
<dbReference type="PROSITE" id="PS00197">
    <property type="entry name" value="2FE2S_FER_1"/>
    <property type="match status" value="1"/>
</dbReference>
<gene>
    <name evidence="2" type="ORF">S01H4_47820</name>
</gene>
<sequence length="127" mass="13822">MEFINNHPIIDIDKKKEIKFSFDGKTLVGFKGMVISSALFLNKIKIFGHHIKDHSPQGLFCANGQCSQCNVIADGIPVKACMTPLMKDIVIESCNGLPELPPEDECVEVKDINIINTDVLVIGGGPA</sequence>
<dbReference type="EMBL" id="BART01026892">
    <property type="protein sequence ID" value="GAH02346.1"/>
    <property type="molecule type" value="Genomic_DNA"/>
</dbReference>
<dbReference type="InterPro" id="IPR006058">
    <property type="entry name" value="2Fe2S_fd_BS"/>
</dbReference>
<comment type="caution">
    <text evidence="2">The sequence shown here is derived from an EMBL/GenBank/DDBJ whole genome shotgun (WGS) entry which is preliminary data.</text>
</comment>
<dbReference type="GO" id="GO:0051537">
    <property type="term" value="F:2 iron, 2 sulfur cluster binding"/>
    <property type="evidence" value="ECO:0007669"/>
    <property type="project" value="InterPro"/>
</dbReference>
<accession>X1C2M2</accession>
<organism evidence="2">
    <name type="scientific">marine sediment metagenome</name>
    <dbReference type="NCBI Taxonomy" id="412755"/>
    <lineage>
        <taxon>unclassified sequences</taxon>
        <taxon>metagenomes</taxon>
        <taxon>ecological metagenomes</taxon>
    </lineage>
</organism>
<dbReference type="Gene3D" id="3.10.20.440">
    <property type="entry name" value="2Fe-2S iron-sulphur cluster binding domain, sarcosine oxidase, alpha subunit, N-terminal domain"/>
    <property type="match status" value="1"/>
</dbReference>
<dbReference type="InterPro" id="IPR042204">
    <property type="entry name" value="2Fe-2S-bd_N"/>
</dbReference>
<dbReference type="AlphaFoldDB" id="X1C2M2"/>
<feature type="non-terminal residue" evidence="2">
    <location>
        <position position="127"/>
    </location>
</feature>
<reference evidence="2" key="1">
    <citation type="journal article" date="2014" name="Front. Microbiol.">
        <title>High frequency of phylogenetically diverse reductive dehalogenase-homologous genes in deep subseafloor sedimentary metagenomes.</title>
        <authorList>
            <person name="Kawai M."/>
            <person name="Futagami T."/>
            <person name="Toyoda A."/>
            <person name="Takaki Y."/>
            <person name="Nishi S."/>
            <person name="Hori S."/>
            <person name="Arai W."/>
            <person name="Tsubouchi T."/>
            <person name="Morono Y."/>
            <person name="Uchiyama I."/>
            <person name="Ito T."/>
            <person name="Fujiyama A."/>
            <person name="Inagaki F."/>
            <person name="Takami H."/>
        </authorList>
    </citation>
    <scope>NUCLEOTIDE SEQUENCE</scope>
    <source>
        <strain evidence="2">Expedition CK06-06</strain>
    </source>
</reference>
<name>X1C2M2_9ZZZZ</name>
<evidence type="ECO:0000313" key="2">
    <source>
        <dbReference type="EMBL" id="GAH02346.1"/>
    </source>
</evidence>
<keyword evidence="1" id="KW-0560">Oxidoreductase</keyword>
<dbReference type="InterPro" id="IPR036010">
    <property type="entry name" value="2Fe-2S_ferredoxin-like_sf"/>
</dbReference>
<protein>
    <recommendedName>
        <fullName evidence="3">Sulfurtransferase</fullName>
    </recommendedName>
</protein>
<dbReference type="GO" id="GO:0016491">
    <property type="term" value="F:oxidoreductase activity"/>
    <property type="evidence" value="ECO:0007669"/>
    <property type="project" value="UniProtKB-KW"/>
</dbReference>
<dbReference type="SUPFAM" id="SSF54292">
    <property type="entry name" value="2Fe-2S ferredoxin-like"/>
    <property type="match status" value="1"/>
</dbReference>
<evidence type="ECO:0008006" key="3">
    <source>
        <dbReference type="Google" id="ProtNLM"/>
    </source>
</evidence>
<proteinExistence type="predicted"/>